<dbReference type="VEuPathDB" id="CryptoDB:cubi_01935"/>
<name>A0A1J4MMJ4_9CRYT</name>
<feature type="transmembrane region" description="Helical" evidence="1">
    <location>
        <begin position="171"/>
        <end position="191"/>
    </location>
</feature>
<dbReference type="Proteomes" id="UP000186176">
    <property type="component" value="Unassembled WGS sequence"/>
</dbReference>
<evidence type="ECO:0000313" key="2">
    <source>
        <dbReference type="EMBL" id="OII75414.1"/>
    </source>
</evidence>
<feature type="transmembrane region" description="Helical" evidence="1">
    <location>
        <begin position="239"/>
        <end position="261"/>
    </location>
</feature>
<organism evidence="2 3">
    <name type="scientific">Cryptosporidium ubiquitum</name>
    <dbReference type="NCBI Taxonomy" id="857276"/>
    <lineage>
        <taxon>Eukaryota</taxon>
        <taxon>Sar</taxon>
        <taxon>Alveolata</taxon>
        <taxon>Apicomplexa</taxon>
        <taxon>Conoidasida</taxon>
        <taxon>Coccidia</taxon>
        <taxon>Eucoccidiorida</taxon>
        <taxon>Eimeriorina</taxon>
        <taxon>Cryptosporidiidae</taxon>
        <taxon>Cryptosporidium</taxon>
    </lineage>
</organism>
<dbReference type="GeneID" id="39978726"/>
<dbReference type="PANTHER" id="PTHR12822:SF2">
    <property type="entry name" value="PROTEIN YIPF"/>
    <property type="match status" value="1"/>
</dbReference>
<gene>
    <name evidence="2" type="ORF">cubi_01935</name>
</gene>
<evidence type="ECO:0008006" key="4">
    <source>
        <dbReference type="Google" id="ProtNLM"/>
    </source>
</evidence>
<keyword evidence="1" id="KW-1133">Transmembrane helix</keyword>
<evidence type="ECO:0000313" key="3">
    <source>
        <dbReference type="Proteomes" id="UP000186176"/>
    </source>
</evidence>
<feature type="transmembrane region" description="Helical" evidence="1">
    <location>
        <begin position="211"/>
        <end position="232"/>
    </location>
</feature>
<feature type="transmembrane region" description="Helical" evidence="1">
    <location>
        <begin position="301"/>
        <end position="320"/>
    </location>
</feature>
<reference evidence="2 3" key="1">
    <citation type="submission" date="2016-10" db="EMBL/GenBank/DDBJ databases">
        <title>Reductive evolution of mitochondrial metabolism and differential evolution of invasion-related proteins in Cryptosporidium.</title>
        <authorList>
            <person name="Liu S."/>
            <person name="Roellig D.M."/>
            <person name="Guo Y."/>
            <person name="Li N."/>
            <person name="Frace M.A."/>
            <person name="Tang K."/>
            <person name="Zhang L."/>
            <person name="Feng Y."/>
            <person name="Xiao L."/>
        </authorList>
    </citation>
    <scope>NUCLEOTIDE SEQUENCE [LARGE SCALE GENOMIC DNA]</scope>
    <source>
        <strain evidence="2">39726</strain>
    </source>
</reference>
<dbReference type="AlphaFoldDB" id="A0A1J4MMJ4"/>
<feature type="transmembrane region" description="Helical" evidence="1">
    <location>
        <begin position="267"/>
        <end position="289"/>
    </location>
</feature>
<dbReference type="EMBL" id="LRBP01000001">
    <property type="protein sequence ID" value="OII75414.1"/>
    <property type="molecule type" value="Genomic_DNA"/>
</dbReference>
<dbReference type="RefSeq" id="XP_028876421.1">
    <property type="nucleotide sequence ID" value="XM_029018947.1"/>
</dbReference>
<proteinExistence type="predicted"/>
<dbReference type="PANTHER" id="PTHR12822">
    <property type="entry name" value="PROTEIN YIPF"/>
    <property type="match status" value="1"/>
</dbReference>
<evidence type="ECO:0000256" key="1">
    <source>
        <dbReference type="SAM" id="Phobius"/>
    </source>
</evidence>
<dbReference type="GO" id="GO:0005794">
    <property type="term" value="C:Golgi apparatus"/>
    <property type="evidence" value="ECO:0007669"/>
    <property type="project" value="InterPro"/>
</dbReference>
<protein>
    <recommendedName>
        <fullName evidence="4">Protein YIPF</fullName>
    </recommendedName>
</protein>
<sequence length="321" mass="36605">MMNLDDLNFNIETVNLDSELEFETFGGKANIESQPLNNSGYLGRLNEFEPGASIEGEIGPLPMGNQKIKGTESEDFISRLLDWFNPASWQFLKGHFDVTTEEIKQRLINISLVAFSKESILKNINTFVTNAKNPAISGISVFPHKGGNDMFENGFDLFYCKNLDQNRRSDLYGPLWLNITLAMLIGAYSTILPHLRSKYVLNPDITRLTLSFSYIFSSLVITSSIIYGILIYNRETLPITLIFTIYGYSSLMYFPGILLIILFNQNILNWLFLIISSLFNMIFLYNSLFINGNRTHTHSNVISCIIIPNFLHIILLKTLFF</sequence>
<accession>A0A1J4MMJ4</accession>
<keyword evidence="3" id="KW-1185">Reference proteome</keyword>
<keyword evidence="1" id="KW-0812">Transmembrane</keyword>
<comment type="caution">
    <text evidence="2">The sequence shown here is derived from an EMBL/GenBank/DDBJ whole genome shotgun (WGS) entry which is preliminary data.</text>
</comment>
<dbReference type="GO" id="GO:0016192">
    <property type="term" value="P:vesicle-mediated transport"/>
    <property type="evidence" value="ECO:0007669"/>
    <property type="project" value="InterPro"/>
</dbReference>
<keyword evidence="1" id="KW-0472">Membrane</keyword>
<dbReference type="OrthoDB" id="10256463at2759"/>
<dbReference type="InterPro" id="IPR039765">
    <property type="entry name" value="Yip5/YIPF1/YIPF2"/>
</dbReference>
<dbReference type="GO" id="GO:0031267">
    <property type="term" value="F:small GTPase binding"/>
    <property type="evidence" value="ECO:0007669"/>
    <property type="project" value="InterPro"/>
</dbReference>